<evidence type="ECO:0000313" key="2">
    <source>
        <dbReference type="EMBL" id="WOG96485.1"/>
    </source>
</evidence>
<reference evidence="2" key="2">
    <citation type="submission" date="2022-03" db="EMBL/GenBank/DDBJ databases">
        <title>Draft title - Genomic analysis of global carrot germplasm unveils the trajectory of domestication and the origin of high carotenoid orange carrot.</title>
        <authorList>
            <person name="Iorizzo M."/>
            <person name="Ellison S."/>
            <person name="Senalik D."/>
            <person name="Macko-Podgorni A."/>
            <person name="Grzebelus D."/>
            <person name="Bostan H."/>
            <person name="Rolling W."/>
            <person name="Curaba J."/>
            <person name="Simon P."/>
        </authorList>
    </citation>
    <scope>NUCLEOTIDE SEQUENCE</scope>
    <source>
        <tissue evidence="2">Leaf</tissue>
    </source>
</reference>
<dbReference type="PANTHER" id="PTHR47571">
    <property type="entry name" value="THIOREDOXIN-LIKE 3-3"/>
    <property type="match status" value="1"/>
</dbReference>
<keyword evidence="3" id="KW-1185">Reference proteome</keyword>
<gene>
    <name evidence="2" type="ORF">DCAR_0415821</name>
</gene>
<dbReference type="CDD" id="cd02947">
    <property type="entry name" value="TRX_family"/>
    <property type="match status" value="1"/>
</dbReference>
<evidence type="ECO:0000313" key="3">
    <source>
        <dbReference type="Proteomes" id="UP000077755"/>
    </source>
</evidence>
<dbReference type="AlphaFoldDB" id="A0AAF0WUT4"/>
<name>A0AAF0WUT4_DAUCS</name>
<dbReference type="InterPro" id="IPR036249">
    <property type="entry name" value="Thioredoxin-like_sf"/>
</dbReference>
<dbReference type="KEGG" id="dcr:108216349"/>
<dbReference type="SUPFAM" id="SSF52833">
    <property type="entry name" value="Thioredoxin-like"/>
    <property type="match status" value="1"/>
</dbReference>
<sequence length="112" mass="12971">MEEVDSGRVASAAGDEKLNQIFNTIRTSKTPAVINYGASWCRVCSQVLPAYFQLSKKFPKLSFFYADIDECPETTQHIRYTPTFHFYRDGERVDEMFGAGEERLHDRLWLHS</sequence>
<dbReference type="EMBL" id="CP093346">
    <property type="protein sequence ID" value="WOG96485.1"/>
    <property type="molecule type" value="Genomic_DNA"/>
</dbReference>
<feature type="domain" description="Thioredoxin" evidence="1">
    <location>
        <begin position="23"/>
        <end position="105"/>
    </location>
</feature>
<dbReference type="Proteomes" id="UP000077755">
    <property type="component" value="Chromosome 4"/>
</dbReference>
<protein>
    <recommendedName>
        <fullName evidence="1">Thioredoxin domain-containing protein</fullName>
    </recommendedName>
</protein>
<reference evidence="2" key="1">
    <citation type="journal article" date="2016" name="Nat. Genet.">
        <title>A high-quality carrot genome assembly provides new insights into carotenoid accumulation and asterid genome evolution.</title>
        <authorList>
            <person name="Iorizzo M."/>
            <person name="Ellison S."/>
            <person name="Senalik D."/>
            <person name="Zeng P."/>
            <person name="Satapoomin P."/>
            <person name="Huang J."/>
            <person name="Bowman M."/>
            <person name="Iovene M."/>
            <person name="Sanseverino W."/>
            <person name="Cavagnaro P."/>
            <person name="Yildiz M."/>
            <person name="Macko-Podgorni A."/>
            <person name="Moranska E."/>
            <person name="Grzebelus E."/>
            <person name="Grzebelus D."/>
            <person name="Ashrafi H."/>
            <person name="Zheng Z."/>
            <person name="Cheng S."/>
            <person name="Spooner D."/>
            <person name="Van Deynze A."/>
            <person name="Simon P."/>
        </authorList>
    </citation>
    <scope>NUCLEOTIDE SEQUENCE</scope>
    <source>
        <tissue evidence="2">Leaf</tissue>
    </source>
</reference>
<accession>A0AAF0WUT4</accession>
<dbReference type="InterPro" id="IPR013766">
    <property type="entry name" value="Thioredoxin_domain"/>
</dbReference>
<organism evidence="2 3">
    <name type="scientific">Daucus carota subsp. sativus</name>
    <name type="common">Carrot</name>
    <dbReference type="NCBI Taxonomy" id="79200"/>
    <lineage>
        <taxon>Eukaryota</taxon>
        <taxon>Viridiplantae</taxon>
        <taxon>Streptophyta</taxon>
        <taxon>Embryophyta</taxon>
        <taxon>Tracheophyta</taxon>
        <taxon>Spermatophyta</taxon>
        <taxon>Magnoliopsida</taxon>
        <taxon>eudicotyledons</taxon>
        <taxon>Gunneridae</taxon>
        <taxon>Pentapetalae</taxon>
        <taxon>asterids</taxon>
        <taxon>campanulids</taxon>
        <taxon>Apiales</taxon>
        <taxon>Apiaceae</taxon>
        <taxon>Apioideae</taxon>
        <taxon>Scandiceae</taxon>
        <taxon>Daucinae</taxon>
        <taxon>Daucus</taxon>
        <taxon>Daucus sect. Daucus</taxon>
    </lineage>
</organism>
<proteinExistence type="predicted"/>
<dbReference type="InterPro" id="IPR044193">
    <property type="entry name" value="TRL33"/>
</dbReference>
<evidence type="ECO:0000259" key="1">
    <source>
        <dbReference type="Pfam" id="PF00085"/>
    </source>
</evidence>
<dbReference type="Pfam" id="PF00085">
    <property type="entry name" value="Thioredoxin"/>
    <property type="match status" value="1"/>
</dbReference>
<dbReference type="Gene3D" id="3.40.30.10">
    <property type="entry name" value="Glutaredoxin"/>
    <property type="match status" value="1"/>
</dbReference>
<dbReference type="PANTHER" id="PTHR47571:SF1">
    <property type="entry name" value="THIOREDOXIN-LIKE 3-3"/>
    <property type="match status" value="1"/>
</dbReference>